<protein>
    <submittedName>
        <fullName evidence="1">Uncharacterized protein</fullName>
    </submittedName>
</protein>
<reference evidence="1" key="1">
    <citation type="submission" date="2022-03" db="EMBL/GenBank/DDBJ databases">
        <authorList>
            <person name="Tunstrom K."/>
        </authorList>
    </citation>
    <scope>NUCLEOTIDE SEQUENCE</scope>
</reference>
<accession>A0AAU9U596</accession>
<dbReference type="AlphaFoldDB" id="A0AAU9U596"/>
<comment type="caution">
    <text evidence="1">The sequence shown here is derived from an EMBL/GenBank/DDBJ whole genome shotgun (WGS) entry which is preliminary data.</text>
</comment>
<organism evidence="1 2">
    <name type="scientific">Euphydryas editha</name>
    <name type="common">Edith's checkerspot</name>
    <dbReference type="NCBI Taxonomy" id="104508"/>
    <lineage>
        <taxon>Eukaryota</taxon>
        <taxon>Metazoa</taxon>
        <taxon>Ecdysozoa</taxon>
        <taxon>Arthropoda</taxon>
        <taxon>Hexapoda</taxon>
        <taxon>Insecta</taxon>
        <taxon>Pterygota</taxon>
        <taxon>Neoptera</taxon>
        <taxon>Endopterygota</taxon>
        <taxon>Lepidoptera</taxon>
        <taxon>Glossata</taxon>
        <taxon>Ditrysia</taxon>
        <taxon>Papilionoidea</taxon>
        <taxon>Nymphalidae</taxon>
        <taxon>Nymphalinae</taxon>
        <taxon>Euphydryas</taxon>
    </lineage>
</organism>
<evidence type="ECO:0000313" key="2">
    <source>
        <dbReference type="Proteomes" id="UP001153954"/>
    </source>
</evidence>
<name>A0AAU9U596_EUPED</name>
<dbReference type="Proteomes" id="UP001153954">
    <property type="component" value="Unassembled WGS sequence"/>
</dbReference>
<gene>
    <name evidence="1" type="ORF">EEDITHA_LOCUS9824</name>
</gene>
<sequence length="133" mass="15031">MELNHWPPPNTFFQSLPPHSNPPSTWFSPQNVGFGGQIASLYVKPLDMIEMAEAIYIIKREIEILGTTKTSPLNNAQAHRPTLVASKQGLLSQVQARLRALFSRRKLCFATWNIGCLIGRCRELTDLLVRCRV</sequence>
<keyword evidence="2" id="KW-1185">Reference proteome</keyword>
<evidence type="ECO:0000313" key="1">
    <source>
        <dbReference type="EMBL" id="CAH2094241.1"/>
    </source>
</evidence>
<dbReference type="EMBL" id="CAKOGL010000014">
    <property type="protein sequence ID" value="CAH2094241.1"/>
    <property type="molecule type" value="Genomic_DNA"/>
</dbReference>
<proteinExistence type="predicted"/>